<dbReference type="InterPro" id="IPR029063">
    <property type="entry name" value="SAM-dependent_MTases_sf"/>
</dbReference>
<evidence type="ECO:0000313" key="4">
    <source>
        <dbReference type="Proteomes" id="UP000321261"/>
    </source>
</evidence>
<keyword evidence="4" id="KW-1185">Reference proteome</keyword>
<accession>A0A561SLE4</accession>
<protein>
    <submittedName>
        <fullName evidence="3">N-6 DNA methylase</fullName>
    </submittedName>
</protein>
<dbReference type="PRINTS" id="PR00507">
    <property type="entry name" value="N12N6MTFRASE"/>
</dbReference>
<dbReference type="Pfam" id="PF02384">
    <property type="entry name" value="N6_Mtase"/>
    <property type="match status" value="1"/>
</dbReference>
<reference evidence="3 4" key="1">
    <citation type="submission" date="2019-06" db="EMBL/GenBank/DDBJ databases">
        <title>Sequencing the genomes of 1000 actinobacteria strains.</title>
        <authorList>
            <person name="Klenk H.-P."/>
        </authorList>
    </citation>
    <scope>NUCLEOTIDE SEQUENCE [LARGE SCALE GENOMIC DNA]</scope>
    <source>
        <strain evidence="3 4">DSM 45671</strain>
    </source>
</reference>
<gene>
    <name evidence="3" type="ORF">FHX44_111526</name>
</gene>
<dbReference type="InterPro" id="IPR003356">
    <property type="entry name" value="DNA_methylase_A-5"/>
</dbReference>
<keyword evidence="3" id="KW-0808">Transferase</keyword>
<dbReference type="GO" id="GO:0032259">
    <property type="term" value="P:methylation"/>
    <property type="evidence" value="ECO:0007669"/>
    <property type="project" value="UniProtKB-KW"/>
</dbReference>
<proteinExistence type="predicted"/>
<dbReference type="InterPro" id="IPR052916">
    <property type="entry name" value="Type-I_RE_MTase_Subunit"/>
</dbReference>
<dbReference type="Proteomes" id="UP000321261">
    <property type="component" value="Unassembled WGS sequence"/>
</dbReference>
<sequence length="546" mass="58400">MGPDRHAVADTLVTAVEIARIAKVTRAAVSNWRRRYPDFPAPAGGTDRNPLFALADVDSWLAQHDKGTEVSPEVLLWQELRGTYGDDMIRGLADVGEFLVSGSSDALAPALRSSVRELADQSTPAEVVEGLTERLVGSGRMSADQTVTPQLVRAVRFFAGRVTGTVFDPACGIGSLLLAIAGDSAAAGQEINTEAARLASARARLRGLADVTIMTGDSLRDDQWKELRAELVVCNPPVNVTDWGRDELLLDPRWEFGAPTRAEGELAWLQHSYAHVGPGGRLIVVMPASAAYRKAGRRIRAELVRRAALTQVVALPAGMAASHSQAVHLWLLTRPSGTEPAGGAVRMVDLSDNDPEGPFDPTPAQVTDVPLIDLLDDEVDLTPARHVSAVAIDHVAEYAAACEATLGRLEELRALLPHLAPGPGALDGATVRVSELARAGLVEVSDGDVLAASDHLDADFLRGFLRSAANIRRSTSGSGSFRADVRGSRIPQMGIDDQRRYGAAFRALDEFERHLADLAKQGERAASLARDGLTQGALRPDQQRPR</sequence>
<dbReference type="PANTHER" id="PTHR42998:SF1">
    <property type="entry name" value="TYPE I RESTRICTION ENZYME HINDI METHYLASE SUBUNIT"/>
    <property type="match status" value="1"/>
</dbReference>
<dbReference type="RefSeq" id="WP_147254812.1">
    <property type="nucleotide sequence ID" value="NZ_VIWU01000001.1"/>
</dbReference>
<organism evidence="3 4">
    <name type="scientific">Pseudonocardia hierapolitana</name>
    <dbReference type="NCBI Taxonomy" id="1128676"/>
    <lineage>
        <taxon>Bacteria</taxon>
        <taxon>Bacillati</taxon>
        <taxon>Actinomycetota</taxon>
        <taxon>Actinomycetes</taxon>
        <taxon>Pseudonocardiales</taxon>
        <taxon>Pseudonocardiaceae</taxon>
        <taxon>Pseudonocardia</taxon>
    </lineage>
</organism>
<evidence type="ECO:0000313" key="3">
    <source>
        <dbReference type="EMBL" id="TWF75642.1"/>
    </source>
</evidence>
<comment type="caution">
    <text evidence="3">The sequence shown here is derived from an EMBL/GenBank/DDBJ whole genome shotgun (WGS) entry which is preliminary data.</text>
</comment>
<dbReference type="GO" id="GO:0008170">
    <property type="term" value="F:N-methyltransferase activity"/>
    <property type="evidence" value="ECO:0007669"/>
    <property type="project" value="InterPro"/>
</dbReference>
<dbReference type="Gene3D" id="3.40.50.150">
    <property type="entry name" value="Vaccinia Virus protein VP39"/>
    <property type="match status" value="1"/>
</dbReference>
<dbReference type="EMBL" id="VIWU01000001">
    <property type="protein sequence ID" value="TWF75642.1"/>
    <property type="molecule type" value="Genomic_DNA"/>
</dbReference>
<dbReference type="GO" id="GO:0003677">
    <property type="term" value="F:DNA binding"/>
    <property type="evidence" value="ECO:0007669"/>
    <property type="project" value="InterPro"/>
</dbReference>
<name>A0A561SLE4_9PSEU</name>
<feature type="region of interest" description="Disordered" evidence="1">
    <location>
        <begin position="526"/>
        <end position="546"/>
    </location>
</feature>
<dbReference type="OrthoDB" id="9784823at2"/>
<evidence type="ECO:0000259" key="2">
    <source>
        <dbReference type="Pfam" id="PF02384"/>
    </source>
</evidence>
<dbReference type="AlphaFoldDB" id="A0A561SLE4"/>
<keyword evidence="3" id="KW-0489">Methyltransferase</keyword>
<dbReference type="SUPFAM" id="SSF53335">
    <property type="entry name" value="S-adenosyl-L-methionine-dependent methyltransferases"/>
    <property type="match status" value="1"/>
</dbReference>
<evidence type="ECO:0000256" key="1">
    <source>
        <dbReference type="SAM" id="MobiDB-lite"/>
    </source>
</evidence>
<dbReference type="PANTHER" id="PTHR42998">
    <property type="entry name" value="TYPE I RESTRICTION ENZYME HINDVIIP M PROTEIN-RELATED"/>
    <property type="match status" value="1"/>
</dbReference>
<feature type="domain" description="DNA methylase adenine-specific" evidence="2">
    <location>
        <begin position="159"/>
        <end position="354"/>
    </location>
</feature>